<name>A0A086ZHB1_9BIFI</name>
<dbReference type="OrthoDB" id="3231007at2"/>
<sequence>MGIPTEVDPDINSDDCYDGSDLPFDWPEELKEFTPSRPITKDQFIDFETDGKEPYPGYAEELADWKDRNDEFQRRVLEAQRGQAN</sequence>
<evidence type="ECO:0000256" key="1">
    <source>
        <dbReference type="SAM" id="MobiDB-lite"/>
    </source>
</evidence>
<comment type="caution">
    <text evidence="2">The sequence shown here is derived from an EMBL/GenBank/DDBJ whole genome shotgun (WGS) entry which is preliminary data.</text>
</comment>
<dbReference type="RefSeq" id="WP_033522226.1">
    <property type="nucleotide sequence ID" value="NZ_JDUS01000019.1"/>
</dbReference>
<dbReference type="STRING" id="1437606.BBOH_0718"/>
<accession>A0A086ZHB1</accession>
<dbReference type="eggNOG" id="ENOG5030GFD">
    <property type="taxonomic scope" value="Bacteria"/>
</dbReference>
<gene>
    <name evidence="2" type="ORF">BBOH_0718</name>
</gene>
<dbReference type="Proteomes" id="UP000029096">
    <property type="component" value="Unassembled WGS sequence"/>
</dbReference>
<reference evidence="2 3" key="1">
    <citation type="submission" date="2014-03" db="EMBL/GenBank/DDBJ databases">
        <title>Genomics of Bifidobacteria.</title>
        <authorList>
            <person name="Ventura M."/>
            <person name="Milani C."/>
            <person name="Lugli G.A."/>
        </authorList>
    </citation>
    <scope>NUCLEOTIDE SEQUENCE [LARGE SCALE GENOMIC DNA]</scope>
    <source>
        <strain evidence="2 3">DSM 22767</strain>
    </source>
</reference>
<organism evidence="2 3">
    <name type="scientific">Bifidobacterium bohemicum DSM 22767</name>
    <dbReference type="NCBI Taxonomy" id="1437606"/>
    <lineage>
        <taxon>Bacteria</taxon>
        <taxon>Bacillati</taxon>
        <taxon>Actinomycetota</taxon>
        <taxon>Actinomycetes</taxon>
        <taxon>Bifidobacteriales</taxon>
        <taxon>Bifidobacteriaceae</taxon>
        <taxon>Bifidobacterium</taxon>
    </lineage>
</organism>
<evidence type="ECO:0000313" key="3">
    <source>
        <dbReference type="Proteomes" id="UP000029096"/>
    </source>
</evidence>
<feature type="compositionally biased region" description="Acidic residues" evidence="1">
    <location>
        <begin position="7"/>
        <end position="18"/>
    </location>
</feature>
<dbReference type="AlphaFoldDB" id="A0A086ZHB1"/>
<keyword evidence="3" id="KW-1185">Reference proteome</keyword>
<dbReference type="EMBL" id="JGYP01000002">
    <property type="protein sequence ID" value="KFI45911.1"/>
    <property type="molecule type" value="Genomic_DNA"/>
</dbReference>
<protein>
    <submittedName>
        <fullName evidence="2">Uncharacterized protein</fullName>
    </submittedName>
</protein>
<proteinExistence type="predicted"/>
<evidence type="ECO:0000313" key="2">
    <source>
        <dbReference type="EMBL" id="KFI45911.1"/>
    </source>
</evidence>
<feature type="region of interest" description="Disordered" evidence="1">
    <location>
        <begin position="1"/>
        <end position="24"/>
    </location>
</feature>